<protein>
    <submittedName>
        <fullName evidence="1">Uncharacterized protein</fullName>
    </submittedName>
</protein>
<dbReference type="KEGG" id="plyc:GXP70_23690"/>
<organism evidence="1 2">
    <name type="scientific">Paenibacillus lycopersici</name>
    <dbReference type="NCBI Taxonomy" id="2704462"/>
    <lineage>
        <taxon>Bacteria</taxon>
        <taxon>Bacillati</taxon>
        <taxon>Bacillota</taxon>
        <taxon>Bacilli</taxon>
        <taxon>Bacillales</taxon>
        <taxon>Paenibacillaceae</taxon>
        <taxon>Paenibacillus</taxon>
    </lineage>
</organism>
<dbReference type="RefSeq" id="WP_162359113.1">
    <property type="nucleotide sequence ID" value="NZ_CP048209.1"/>
</dbReference>
<accession>A0A6C0G2P0</accession>
<dbReference type="AlphaFoldDB" id="A0A6C0G2P0"/>
<evidence type="ECO:0000313" key="1">
    <source>
        <dbReference type="EMBL" id="QHT62682.1"/>
    </source>
</evidence>
<sequence>METYPVAELTITHGGKTTKLSFGAARLVVVADAGYKLWYVEVDGMTQHELLRMFSETEHIGVGLSGVTAGGRPLAGTGYFHPNPTRRAAAIRGDGELPGF</sequence>
<name>A0A6C0G2P0_9BACL</name>
<reference evidence="1 2" key="1">
    <citation type="submission" date="2020-01" db="EMBL/GenBank/DDBJ databases">
        <title>Paenibacillus sp. nov., isolated from tomato rhizosphere.</title>
        <authorList>
            <person name="Weon H.-Y."/>
            <person name="Lee S.A."/>
        </authorList>
    </citation>
    <scope>NUCLEOTIDE SEQUENCE [LARGE SCALE GENOMIC DNA]</scope>
    <source>
        <strain evidence="1 2">12200R-189</strain>
    </source>
</reference>
<keyword evidence="2" id="KW-1185">Reference proteome</keyword>
<evidence type="ECO:0000313" key="2">
    <source>
        <dbReference type="Proteomes" id="UP000476064"/>
    </source>
</evidence>
<dbReference type="Proteomes" id="UP000476064">
    <property type="component" value="Chromosome"/>
</dbReference>
<dbReference type="EMBL" id="CP048209">
    <property type="protein sequence ID" value="QHT62682.1"/>
    <property type="molecule type" value="Genomic_DNA"/>
</dbReference>
<proteinExistence type="predicted"/>
<gene>
    <name evidence="1" type="ORF">GXP70_23690</name>
</gene>